<dbReference type="RefSeq" id="WP_107557294.1">
    <property type="nucleotide sequence ID" value="NZ_CANQVP010000020.1"/>
</dbReference>
<evidence type="ECO:0000256" key="4">
    <source>
        <dbReference type="ARBA" id="ARBA00022475"/>
    </source>
</evidence>
<feature type="transmembrane region" description="Helical" evidence="8">
    <location>
        <begin position="129"/>
        <end position="150"/>
    </location>
</feature>
<organism evidence="9 10">
    <name type="scientific">Mammaliicoccus vitulinus</name>
    <dbReference type="NCBI Taxonomy" id="71237"/>
    <lineage>
        <taxon>Bacteria</taxon>
        <taxon>Bacillati</taxon>
        <taxon>Bacillota</taxon>
        <taxon>Bacilli</taxon>
        <taxon>Bacillales</taxon>
        <taxon>Staphylococcaceae</taxon>
        <taxon>Mammaliicoccus</taxon>
    </lineage>
</organism>
<comment type="subcellular location">
    <subcellularLocation>
        <location evidence="1">Cell membrane</location>
        <topology evidence="1">Multi-pass membrane protein</topology>
    </subcellularLocation>
</comment>
<evidence type="ECO:0000256" key="1">
    <source>
        <dbReference type="ARBA" id="ARBA00004651"/>
    </source>
</evidence>
<dbReference type="Gene3D" id="1.20.1530.20">
    <property type="match status" value="1"/>
</dbReference>
<evidence type="ECO:0000256" key="7">
    <source>
        <dbReference type="ARBA" id="ARBA00023136"/>
    </source>
</evidence>
<evidence type="ECO:0000313" key="9">
    <source>
        <dbReference type="EMBL" id="PTI28341.1"/>
    </source>
</evidence>
<keyword evidence="6 8" id="KW-1133">Transmembrane helix</keyword>
<dbReference type="Proteomes" id="UP000241209">
    <property type="component" value="Unassembled WGS sequence"/>
</dbReference>
<dbReference type="AlphaFoldDB" id="A0A2T4PQY3"/>
<reference evidence="9 10" key="1">
    <citation type="journal article" date="2016" name="Front. Microbiol.">
        <title>Comprehensive Phylogenetic Analysis of Bovine Non-aureus Staphylococci Species Based on Whole-Genome Sequencing.</title>
        <authorList>
            <person name="Naushad S."/>
            <person name="Barkema H.W."/>
            <person name="Luby C."/>
            <person name="Condas L.A."/>
            <person name="Nobrega D.B."/>
            <person name="Carson D.A."/>
            <person name="De Buck J."/>
        </authorList>
    </citation>
    <scope>NUCLEOTIDE SEQUENCE [LARGE SCALE GENOMIC DNA]</scope>
    <source>
        <strain evidence="9 10">SNUC 2204</strain>
    </source>
</reference>
<dbReference type="EMBL" id="PZFK01000030">
    <property type="protein sequence ID" value="PTI28341.1"/>
    <property type="molecule type" value="Genomic_DNA"/>
</dbReference>
<keyword evidence="7 8" id="KW-0472">Membrane</keyword>
<evidence type="ECO:0000256" key="6">
    <source>
        <dbReference type="ARBA" id="ARBA00022989"/>
    </source>
</evidence>
<evidence type="ECO:0000256" key="3">
    <source>
        <dbReference type="ARBA" id="ARBA00022448"/>
    </source>
</evidence>
<protein>
    <submittedName>
        <fullName evidence="9">Arsenic resistance protein</fullName>
    </submittedName>
</protein>
<dbReference type="GO" id="GO:0015104">
    <property type="term" value="F:antimonite transmembrane transporter activity"/>
    <property type="evidence" value="ECO:0007669"/>
    <property type="project" value="TreeGrafter"/>
</dbReference>
<evidence type="ECO:0000313" key="10">
    <source>
        <dbReference type="Proteomes" id="UP000241209"/>
    </source>
</evidence>
<dbReference type="InterPro" id="IPR038770">
    <property type="entry name" value="Na+/solute_symporter_sf"/>
</dbReference>
<feature type="transmembrane region" description="Helical" evidence="8">
    <location>
        <begin position="233"/>
        <end position="253"/>
    </location>
</feature>
<dbReference type="InterPro" id="IPR004706">
    <property type="entry name" value="Arsenical-R_Acr3"/>
</dbReference>
<accession>A0A2T4PQY3</accession>
<sequence length="321" mass="36535">MSRLKLCLEDHQIYIYIVFIFIGIFCGLFFEHTQQIFEPSISVLIAILMFGMFAQVPFLSLRNKLLNFRYIFALVLSNFLLIPVLVFLLVTVFNITSTPLLIGIYLVLLTPCIDYVIVFTKLGHGNAEYMLISTPILFVLQVILLPIYFFIFLNQDFSQYIDIKPFLETFILLIVSPLLIAIILQYLSRKSNKMMKVLTLSEWIPVPFMAFVLMSVIGSQITKILSDLHVVSSVAPIYICFMILAPFIGNFSGKMFNLPVDLKRTLAFSSSTRNALVVLPLALSLPSQWSTIVTTVIVTQTLVELMSELVYIKLIPKFIIS</sequence>
<dbReference type="GO" id="GO:0005886">
    <property type="term" value="C:plasma membrane"/>
    <property type="evidence" value="ECO:0007669"/>
    <property type="project" value="UniProtKB-SubCell"/>
</dbReference>
<feature type="transmembrane region" description="Helical" evidence="8">
    <location>
        <begin position="99"/>
        <end position="117"/>
    </location>
</feature>
<evidence type="ECO:0000256" key="8">
    <source>
        <dbReference type="SAM" id="Phobius"/>
    </source>
</evidence>
<keyword evidence="3" id="KW-0813">Transport</keyword>
<keyword evidence="5 8" id="KW-0812">Transmembrane</keyword>
<evidence type="ECO:0000256" key="2">
    <source>
        <dbReference type="ARBA" id="ARBA00010110"/>
    </source>
</evidence>
<dbReference type="PANTHER" id="PTHR43057">
    <property type="entry name" value="ARSENITE EFFLUX TRANSPORTER"/>
    <property type="match status" value="1"/>
</dbReference>
<comment type="caution">
    <text evidence="9">The sequence shown here is derived from an EMBL/GenBank/DDBJ whole genome shotgun (WGS) entry which is preliminary data.</text>
</comment>
<name>A0A2T4PQY3_9STAP</name>
<feature type="transmembrane region" description="Helical" evidence="8">
    <location>
        <begin position="70"/>
        <end position="93"/>
    </location>
</feature>
<evidence type="ECO:0000256" key="5">
    <source>
        <dbReference type="ARBA" id="ARBA00022692"/>
    </source>
</evidence>
<feature type="transmembrane region" description="Helical" evidence="8">
    <location>
        <begin position="12"/>
        <end position="30"/>
    </location>
</feature>
<feature type="transmembrane region" description="Helical" evidence="8">
    <location>
        <begin position="200"/>
        <end position="221"/>
    </location>
</feature>
<dbReference type="Pfam" id="PF01758">
    <property type="entry name" value="SBF"/>
    <property type="match status" value="1"/>
</dbReference>
<dbReference type="GO" id="GO:0015297">
    <property type="term" value="F:antiporter activity"/>
    <property type="evidence" value="ECO:0007669"/>
    <property type="project" value="InterPro"/>
</dbReference>
<dbReference type="PANTHER" id="PTHR43057:SF1">
    <property type="entry name" value="ARSENICAL-RESISTANCE PROTEIN 3"/>
    <property type="match status" value="1"/>
</dbReference>
<gene>
    <name evidence="9" type="ORF">BU072_11740</name>
</gene>
<proteinExistence type="inferred from homology"/>
<dbReference type="GO" id="GO:0015105">
    <property type="term" value="F:arsenite transmembrane transporter activity"/>
    <property type="evidence" value="ECO:0007669"/>
    <property type="project" value="TreeGrafter"/>
</dbReference>
<dbReference type="InterPro" id="IPR002657">
    <property type="entry name" value="BilAc:Na_symport/Acr3"/>
</dbReference>
<feature type="transmembrane region" description="Helical" evidence="8">
    <location>
        <begin position="36"/>
        <end position="58"/>
    </location>
</feature>
<keyword evidence="4" id="KW-1003">Cell membrane</keyword>
<comment type="similarity">
    <text evidence="2">Belongs to the arsenical resistance-3 (ACR3) (TC 2.A.59) family.</text>
</comment>
<feature type="transmembrane region" description="Helical" evidence="8">
    <location>
        <begin position="170"/>
        <end position="188"/>
    </location>
</feature>